<organism evidence="1 2">
    <name type="scientific">Candidatus Limenecus avicola</name>
    <dbReference type="NCBI Taxonomy" id="2840847"/>
    <lineage>
        <taxon>Bacteria</taxon>
        <taxon>Bacillati</taxon>
        <taxon>Bacillota</taxon>
        <taxon>Clostridia</taxon>
        <taxon>Eubacteriales</taxon>
        <taxon>Clostridiaceae</taxon>
        <taxon>Clostridiaceae incertae sedis</taxon>
        <taxon>Candidatus Limenecus</taxon>
    </lineage>
</organism>
<accession>A0A9D1MZZ2</accession>
<dbReference type="EMBL" id="DVOD01000029">
    <property type="protein sequence ID" value="HIU92284.1"/>
    <property type="molecule type" value="Genomic_DNA"/>
</dbReference>
<comment type="caution">
    <text evidence="1">The sequence shown here is derived from an EMBL/GenBank/DDBJ whole genome shotgun (WGS) entry which is preliminary data.</text>
</comment>
<proteinExistence type="predicted"/>
<dbReference type="GO" id="GO:0004386">
    <property type="term" value="F:helicase activity"/>
    <property type="evidence" value="ECO:0007669"/>
    <property type="project" value="UniProtKB-KW"/>
</dbReference>
<dbReference type="AlphaFoldDB" id="A0A9D1MZZ2"/>
<keyword evidence="1" id="KW-0547">Nucleotide-binding</keyword>
<gene>
    <name evidence="1" type="ORF">IAD26_04015</name>
</gene>
<dbReference type="InterPro" id="IPR027417">
    <property type="entry name" value="P-loop_NTPase"/>
</dbReference>
<reference evidence="1" key="1">
    <citation type="submission" date="2020-10" db="EMBL/GenBank/DDBJ databases">
        <authorList>
            <person name="Gilroy R."/>
        </authorList>
    </citation>
    <scope>NUCLEOTIDE SEQUENCE</scope>
    <source>
        <strain evidence="1">CHK154-7741</strain>
    </source>
</reference>
<sequence length="817" mass="94411">EYTDYLFSLPMGAGKTYLMACFIYLDLYFALNEPKNKNFAHNFIILAPSGLKSSVIPSLKTIQRFNPSWVIPEPVASKLKQIIKFEVLDQSKTANKSNKVKNPNVQKIAIHQPLEELFGLVAVTNAEKVILDRVEKKTQDQQRNMSDEELAKYKASNELRALIGKIPSLSVYIDEVHHATSDSIKLREVVTQWGKNETLNSVIGFSWTPYLEKADNVVITDNLKTQNKEITNVVHYYPLLRGIGNFLKKPIVKIADSTDRLSIVENGLKEFFDLYKNTVYFDGTKAKLGIYCGTIETLEEHIYPLCCKIASHYGLNSDEVILKFHGGNKVYPQPVNADKEFVMLDTDMSNIRIVLLVQIGKEGWDCKSLTGIILSQEGDCPTNMVLQTSCRCLRQVDKKQAETALIYLNESNSNKLQLQLQKQNHIGLKEFQSGCTKETDILNRYNRMNKVKVPPIDFYQMKVEYNSIVVQKANPGKIVNVADNEDRLEMIMEQNFMTGEITSYDPKTIERGDITANFNIWLHTIIKESFNTLSYSDLLPYKKELEKIFDKITYIKDDIRYFSTKFKTKNIEANIRKVFCEVRDIKTKEDVIKKSANLLIVEKLTSPIETVEQERFIPCADDVEKIIQEDTGCTLTDEELKIVDMLRKSGNEKMAQELESKAKIDHPEKDKTYHYLPYKTDSSFERSYLFNLLSIKAFQENNLEVYYNGDETLTEFTLKTFKKTSNGWKYIGKYTPDFLILQRKNNSIAKIMIVETKGSTYADKFKDKREFMKEFVKQNNEKFNYNRFDFMYLQDDLSEKEIIAKTSDKIEEFFKGD</sequence>
<evidence type="ECO:0000313" key="1">
    <source>
        <dbReference type="EMBL" id="HIU92284.1"/>
    </source>
</evidence>
<keyword evidence="1" id="KW-0378">Hydrolase</keyword>
<reference evidence="1" key="2">
    <citation type="journal article" date="2021" name="PeerJ">
        <title>Extensive microbial diversity within the chicken gut microbiome revealed by metagenomics and culture.</title>
        <authorList>
            <person name="Gilroy R."/>
            <person name="Ravi A."/>
            <person name="Getino M."/>
            <person name="Pursley I."/>
            <person name="Horton D.L."/>
            <person name="Alikhan N.F."/>
            <person name="Baker D."/>
            <person name="Gharbi K."/>
            <person name="Hall N."/>
            <person name="Watson M."/>
            <person name="Adriaenssens E.M."/>
            <person name="Foster-Nyarko E."/>
            <person name="Jarju S."/>
            <person name="Secka A."/>
            <person name="Antonio M."/>
            <person name="Oren A."/>
            <person name="Chaudhuri R.R."/>
            <person name="La Ragione R."/>
            <person name="Hildebrand F."/>
            <person name="Pallen M.J."/>
        </authorList>
    </citation>
    <scope>NUCLEOTIDE SEQUENCE</scope>
    <source>
        <strain evidence="1">CHK154-7741</strain>
    </source>
</reference>
<keyword evidence="1" id="KW-0067">ATP-binding</keyword>
<dbReference type="Proteomes" id="UP000886748">
    <property type="component" value="Unassembled WGS sequence"/>
</dbReference>
<name>A0A9D1MZZ2_9CLOT</name>
<dbReference type="Gene3D" id="3.40.50.300">
    <property type="entry name" value="P-loop containing nucleotide triphosphate hydrolases"/>
    <property type="match status" value="1"/>
</dbReference>
<evidence type="ECO:0000313" key="2">
    <source>
        <dbReference type="Proteomes" id="UP000886748"/>
    </source>
</evidence>
<feature type="non-terminal residue" evidence="1">
    <location>
        <position position="1"/>
    </location>
</feature>
<keyword evidence="1" id="KW-0347">Helicase</keyword>
<protein>
    <submittedName>
        <fullName evidence="1">DEAD/DEAH box helicase family protein</fullName>
    </submittedName>
</protein>